<feature type="region of interest" description="Disordered" evidence="1">
    <location>
        <begin position="1"/>
        <end position="59"/>
    </location>
</feature>
<dbReference type="EMBL" id="HBUE01077747">
    <property type="protein sequence ID" value="CAG6475986.1"/>
    <property type="molecule type" value="Transcribed_RNA"/>
</dbReference>
<accession>A0A8D8BQK6</accession>
<sequence>MDTTPTPSTRCSNSASRSSDIPALDCSPRPLPSRKSFRSSSWRSVSSPRRPAFPARRPPAACCRCCSASRSRRSCASCSTSRIASWRRRALPVVPSSSCSTLNCRWRRSRSDASPPRRRSSKGCASCWGMFGGLGTRAGR</sequence>
<organism evidence="2">
    <name type="scientific">Culex pipiens</name>
    <name type="common">House mosquito</name>
    <dbReference type="NCBI Taxonomy" id="7175"/>
    <lineage>
        <taxon>Eukaryota</taxon>
        <taxon>Metazoa</taxon>
        <taxon>Ecdysozoa</taxon>
        <taxon>Arthropoda</taxon>
        <taxon>Hexapoda</taxon>
        <taxon>Insecta</taxon>
        <taxon>Pterygota</taxon>
        <taxon>Neoptera</taxon>
        <taxon>Endopterygota</taxon>
        <taxon>Diptera</taxon>
        <taxon>Nematocera</taxon>
        <taxon>Culicoidea</taxon>
        <taxon>Culicidae</taxon>
        <taxon>Culicinae</taxon>
        <taxon>Culicini</taxon>
        <taxon>Culex</taxon>
        <taxon>Culex</taxon>
    </lineage>
</organism>
<protein>
    <submittedName>
        <fullName evidence="2">(northern house mosquito) hypothetical protein</fullName>
    </submittedName>
</protein>
<evidence type="ECO:0000256" key="1">
    <source>
        <dbReference type="SAM" id="MobiDB-lite"/>
    </source>
</evidence>
<reference evidence="2" key="1">
    <citation type="submission" date="2021-05" db="EMBL/GenBank/DDBJ databases">
        <authorList>
            <person name="Alioto T."/>
            <person name="Alioto T."/>
            <person name="Gomez Garrido J."/>
        </authorList>
    </citation>
    <scope>NUCLEOTIDE SEQUENCE</scope>
</reference>
<feature type="compositionally biased region" description="Low complexity" evidence="1">
    <location>
        <begin position="8"/>
        <end position="19"/>
    </location>
</feature>
<name>A0A8D8BQK6_CULPI</name>
<evidence type="ECO:0000313" key="2">
    <source>
        <dbReference type="EMBL" id="CAG6475986.1"/>
    </source>
</evidence>
<feature type="compositionally biased region" description="Low complexity" evidence="1">
    <location>
        <begin position="38"/>
        <end position="59"/>
    </location>
</feature>
<proteinExistence type="predicted"/>
<dbReference type="AlphaFoldDB" id="A0A8D8BQK6"/>